<organism evidence="1 2">
    <name type="scientific">Punica granatum</name>
    <name type="common">Pomegranate</name>
    <dbReference type="NCBI Taxonomy" id="22663"/>
    <lineage>
        <taxon>Eukaryota</taxon>
        <taxon>Viridiplantae</taxon>
        <taxon>Streptophyta</taxon>
        <taxon>Embryophyta</taxon>
        <taxon>Tracheophyta</taxon>
        <taxon>Spermatophyta</taxon>
        <taxon>Magnoliopsida</taxon>
        <taxon>eudicotyledons</taxon>
        <taxon>Gunneridae</taxon>
        <taxon>Pentapetalae</taxon>
        <taxon>rosids</taxon>
        <taxon>malvids</taxon>
        <taxon>Myrtales</taxon>
        <taxon>Lythraceae</taxon>
        <taxon>Punica</taxon>
    </lineage>
</organism>
<name>A0A2I0KAQ9_PUNGR</name>
<dbReference type="Proteomes" id="UP000233551">
    <property type="component" value="Unassembled WGS sequence"/>
</dbReference>
<dbReference type="AlphaFoldDB" id="A0A2I0KAQ9"/>
<proteinExistence type="predicted"/>
<sequence length="162" mass="18428">KSRWKWVWGDPGFSRPFRMGSQKMIVVGQPLPNHRKRVVLGTIYAQVRVSVARSPSLSSATPPPSGLLLRLQTERQFIGGYIHSRELLCHLYIGGRLCEIRVRGVRGYIHSRELLCHLYIGGRLCEIRVRASFKIANSQLFSLLPADSLRPRHTEQTAAPMR</sequence>
<keyword evidence="2" id="KW-1185">Reference proteome</keyword>
<evidence type="ECO:0000313" key="2">
    <source>
        <dbReference type="Proteomes" id="UP000233551"/>
    </source>
</evidence>
<protein>
    <submittedName>
        <fullName evidence="1">Uncharacterized protein</fullName>
    </submittedName>
</protein>
<reference evidence="1 2" key="1">
    <citation type="submission" date="2017-11" db="EMBL/GenBank/DDBJ databases">
        <title>De-novo sequencing of pomegranate (Punica granatum L.) genome.</title>
        <authorList>
            <person name="Akparov Z."/>
            <person name="Amiraslanov A."/>
            <person name="Hajiyeva S."/>
            <person name="Abbasov M."/>
            <person name="Kaur K."/>
            <person name="Hamwieh A."/>
            <person name="Solovyev V."/>
            <person name="Salamov A."/>
            <person name="Braich B."/>
            <person name="Kosarev P."/>
            <person name="Mahmoud A."/>
            <person name="Hajiyev E."/>
            <person name="Babayeva S."/>
            <person name="Izzatullayeva V."/>
            <person name="Mammadov A."/>
            <person name="Mammadov A."/>
            <person name="Sharifova S."/>
            <person name="Ojaghi J."/>
            <person name="Eynullazada K."/>
            <person name="Bayramov B."/>
            <person name="Abdulazimova A."/>
            <person name="Shahmuradov I."/>
        </authorList>
    </citation>
    <scope>NUCLEOTIDE SEQUENCE [LARGE SCALE GENOMIC DNA]</scope>
    <source>
        <strain evidence="2">cv. AG2017</strain>
        <tissue evidence="1">Leaf</tissue>
    </source>
</reference>
<feature type="non-terminal residue" evidence="1">
    <location>
        <position position="1"/>
    </location>
</feature>
<accession>A0A2I0KAQ9</accession>
<comment type="caution">
    <text evidence="1">The sequence shown here is derived from an EMBL/GenBank/DDBJ whole genome shotgun (WGS) entry which is preliminary data.</text>
</comment>
<gene>
    <name evidence="1" type="ORF">CRG98_014761</name>
</gene>
<evidence type="ECO:0000313" key="1">
    <source>
        <dbReference type="EMBL" id="PKI64846.1"/>
    </source>
</evidence>
<dbReference type="EMBL" id="PGOL01000791">
    <property type="protein sequence ID" value="PKI64846.1"/>
    <property type="molecule type" value="Genomic_DNA"/>
</dbReference>